<feature type="compositionally biased region" description="Basic and acidic residues" evidence="1">
    <location>
        <begin position="579"/>
        <end position="613"/>
    </location>
</feature>
<dbReference type="Proteomes" id="UP001201980">
    <property type="component" value="Unassembled WGS sequence"/>
</dbReference>
<feature type="compositionally biased region" description="Low complexity" evidence="1">
    <location>
        <begin position="321"/>
        <end position="350"/>
    </location>
</feature>
<comment type="caution">
    <text evidence="2">The sequence shown here is derived from an EMBL/GenBank/DDBJ whole genome shotgun (WGS) entry which is preliminary data.</text>
</comment>
<feature type="compositionally biased region" description="Basic and acidic residues" evidence="1">
    <location>
        <begin position="467"/>
        <end position="481"/>
    </location>
</feature>
<evidence type="ECO:0000313" key="3">
    <source>
        <dbReference type="Proteomes" id="UP001201980"/>
    </source>
</evidence>
<dbReference type="AlphaFoldDB" id="A0AAD5RMU8"/>
<feature type="compositionally biased region" description="Basic and acidic residues" evidence="1">
    <location>
        <begin position="638"/>
        <end position="666"/>
    </location>
</feature>
<feature type="region of interest" description="Disordered" evidence="1">
    <location>
        <begin position="1"/>
        <end position="725"/>
    </location>
</feature>
<dbReference type="EMBL" id="JAKWBI020000459">
    <property type="protein sequence ID" value="KAJ2894747.1"/>
    <property type="molecule type" value="Genomic_DNA"/>
</dbReference>
<sequence>MSSVKNLLAMFEKQGDAKPPERGRSPGGPPAPSSVASGTESPRPLSKIRTSFVAIEKDGRIGLTRDQSGGSSVSRRRMSTDTEGGATVPPAEQQTSSQPPLPFDTENSMIANKSPSPEPPTAKSQIKATVPVPEVAASSKSSPKQKDASPATTPIVSETKRVEASLPKSPPKAPESLVAPGAVKGEGYKENPKEKLEQTEQEAPEKPVKQSSELPKQEPPKAEDAVSGPSKKTNGKPTPKPTRKGVKTAEKKTSSSPPDPALAPISIAKTNTKAKKSPGITKTTAERTPAKSPAPAHDRRSTPVKSAVGTHGEKEARGIRTSKTTTKAAATAAAVKPTITTGSGSATSAGNLTTRKAGPASTSTIPPSVGATKPKPKSPTKPIRLPASLMAQTASSVHKAGTGVRQSHSRTGHYVPLSATSHIRSPSRASIGPPPSAHANSTARPLRRQSSSISRLRPSIGPPPKQVAKDHPPTRREKEVDEGFLARMMRPTQASASKVHEKVQLPTTPPRMPQATNRVSDQGALPLRKLTPAKKSPPSRDSTPHAAANSTTSKSPEATPTTPRMGSSLSKTPSITEEEDHHQPESAKTEELGDDTLVEKADSTTKNEEEGNIKDQNGNPAPAVPTLVENLPTPVEPTKQEDPVIDLDQSHGEDGEKLVEAAPREETPEEAPVQIEAAATEELNARNGDTTEDKNVPTSESADTMEDQTDQRKEVGVEAEMQETK</sequence>
<protein>
    <submittedName>
        <fullName evidence="2">Uncharacterized protein</fullName>
    </submittedName>
</protein>
<feature type="compositionally biased region" description="Polar residues" evidence="1">
    <location>
        <begin position="418"/>
        <end position="428"/>
    </location>
</feature>
<keyword evidence="3" id="KW-1185">Reference proteome</keyword>
<feature type="compositionally biased region" description="Low complexity" evidence="1">
    <location>
        <begin position="228"/>
        <end position="237"/>
    </location>
</feature>
<proteinExistence type="predicted"/>
<feature type="compositionally biased region" description="Polar residues" evidence="1">
    <location>
        <begin position="548"/>
        <end position="575"/>
    </location>
</feature>
<feature type="compositionally biased region" description="Basic and acidic residues" evidence="1">
    <location>
        <begin position="13"/>
        <end position="24"/>
    </location>
</feature>
<name>A0AAD5RMU8_9PEZI</name>
<evidence type="ECO:0000256" key="1">
    <source>
        <dbReference type="SAM" id="MobiDB-lite"/>
    </source>
</evidence>
<feature type="compositionally biased region" description="Basic and acidic residues" evidence="1">
    <location>
        <begin position="215"/>
        <end position="224"/>
    </location>
</feature>
<reference evidence="2" key="1">
    <citation type="submission" date="2022-07" db="EMBL/GenBank/DDBJ databases">
        <title>Draft genome sequence of Zalerion maritima ATCC 34329, a (micro)plastics degrading marine fungus.</title>
        <authorList>
            <person name="Paco A."/>
            <person name="Goncalves M.F.M."/>
            <person name="Rocha-Santos T.A.P."/>
            <person name="Alves A."/>
        </authorList>
    </citation>
    <scope>NUCLEOTIDE SEQUENCE</scope>
    <source>
        <strain evidence="2">ATCC 34329</strain>
    </source>
</reference>
<feature type="compositionally biased region" description="Low complexity" evidence="1">
    <location>
        <begin position="448"/>
        <end position="459"/>
    </location>
</feature>
<evidence type="ECO:0000313" key="2">
    <source>
        <dbReference type="EMBL" id="KAJ2894747.1"/>
    </source>
</evidence>
<accession>A0AAD5RMU8</accession>
<organism evidence="2 3">
    <name type="scientific">Zalerion maritima</name>
    <dbReference type="NCBI Taxonomy" id="339359"/>
    <lineage>
        <taxon>Eukaryota</taxon>
        <taxon>Fungi</taxon>
        <taxon>Dikarya</taxon>
        <taxon>Ascomycota</taxon>
        <taxon>Pezizomycotina</taxon>
        <taxon>Sordariomycetes</taxon>
        <taxon>Lulworthiomycetidae</taxon>
        <taxon>Lulworthiales</taxon>
        <taxon>Lulworthiaceae</taxon>
        <taxon>Zalerion</taxon>
    </lineage>
</organism>
<feature type="compositionally biased region" description="Basic and acidic residues" evidence="1">
    <location>
        <begin position="186"/>
        <end position="208"/>
    </location>
</feature>
<feature type="compositionally biased region" description="Basic and acidic residues" evidence="1">
    <location>
        <begin position="709"/>
        <end position="725"/>
    </location>
</feature>
<feature type="compositionally biased region" description="Polar residues" evidence="1">
    <location>
        <begin position="105"/>
        <end position="115"/>
    </location>
</feature>
<gene>
    <name evidence="2" type="ORF">MKZ38_007253</name>
</gene>